<dbReference type="EMBL" id="JACGCM010000227">
    <property type="protein sequence ID" value="KAF6174837.1"/>
    <property type="molecule type" value="Genomic_DNA"/>
</dbReference>
<sequence length="67" mass="8091">MYNMMRMDPTFFRSLVAHFKDTELLRDSKHIDVEEKLAIFLHIIAHNMRNIAVFIEVLYHKYLLNPV</sequence>
<dbReference type="Pfam" id="PF26138">
    <property type="entry name" value="DUF8040"/>
    <property type="match status" value="1"/>
</dbReference>
<comment type="caution">
    <text evidence="2">The sequence shown here is derived from an EMBL/GenBank/DDBJ whole genome shotgun (WGS) entry which is preliminary data.</text>
</comment>
<evidence type="ECO:0000313" key="2">
    <source>
        <dbReference type="EMBL" id="KAF6174837.1"/>
    </source>
</evidence>
<gene>
    <name evidence="2" type="ORF">GIB67_017894</name>
</gene>
<protein>
    <recommendedName>
        <fullName evidence="1">DUF8040 domain-containing protein</fullName>
    </recommendedName>
</protein>
<dbReference type="OrthoDB" id="1681765at2759"/>
<evidence type="ECO:0000313" key="3">
    <source>
        <dbReference type="Proteomes" id="UP000541444"/>
    </source>
</evidence>
<name>A0A7J7P5V0_9MAGN</name>
<dbReference type="AlphaFoldDB" id="A0A7J7P5V0"/>
<dbReference type="Proteomes" id="UP000541444">
    <property type="component" value="Unassembled WGS sequence"/>
</dbReference>
<reference evidence="2 3" key="1">
    <citation type="journal article" date="2020" name="IScience">
        <title>Genome Sequencing of the Endangered Kingdonia uniflora (Circaeasteraceae, Ranunculales) Reveals Potential Mechanisms of Evolutionary Specialization.</title>
        <authorList>
            <person name="Sun Y."/>
            <person name="Deng T."/>
            <person name="Zhang A."/>
            <person name="Moore M.J."/>
            <person name="Landis J.B."/>
            <person name="Lin N."/>
            <person name="Zhang H."/>
            <person name="Zhang X."/>
            <person name="Huang J."/>
            <person name="Zhang X."/>
            <person name="Sun H."/>
            <person name="Wang H."/>
        </authorList>
    </citation>
    <scope>NUCLEOTIDE SEQUENCE [LARGE SCALE GENOMIC DNA]</scope>
    <source>
        <strain evidence="2">TB1705</strain>
        <tissue evidence="2">Leaf</tissue>
    </source>
</reference>
<keyword evidence="3" id="KW-1185">Reference proteome</keyword>
<dbReference type="InterPro" id="IPR058353">
    <property type="entry name" value="DUF8040"/>
</dbReference>
<organism evidence="2 3">
    <name type="scientific">Kingdonia uniflora</name>
    <dbReference type="NCBI Taxonomy" id="39325"/>
    <lineage>
        <taxon>Eukaryota</taxon>
        <taxon>Viridiplantae</taxon>
        <taxon>Streptophyta</taxon>
        <taxon>Embryophyta</taxon>
        <taxon>Tracheophyta</taxon>
        <taxon>Spermatophyta</taxon>
        <taxon>Magnoliopsida</taxon>
        <taxon>Ranunculales</taxon>
        <taxon>Circaeasteraceae</taxon>
        <taxon>Kingdonia</taxon>
    </lineage>
</organism>
<evidence type="ECO:0000259" key="1">
    <source>
        <dbReference type="Pfam" id="PF26138"/>
    </source>
</evidence>
<accession>A0A7J7P5V0</accession>
<feature type="domain" description="DUF8040" evidence="1">
    <location>
        <begin position="1"/>
        <end position="52"/>
    </location>
</feature>
<proteinExistence type="predicted"/>